<sequence length="121" mass="13614">MAKFGDLENAIMNEVWQAENPLLVREILDRLNRGLAYNTVQTVTEILNRKGWLSKERDGRAFRYGPAATRDDYVSGLIREALSFADDRAAALVGFVDEMPDDEAAELRRLLSAAQDNEPKS</sequence>
<dbReference type="Pfam" id="PF03965">
    <property type="entry name" value="Penicillinase_R"/>
    <property type="match status" value="1"/>
</dbReference>
<dbReference type="InterPro" id="IPR036388">
    <property type="entry name" value="WH-like_DNA-bd_sf"/>
</dbReference>
<dbReference type="Gene3D" id="1.10.10.10">
    <property type="entry name" value="Winged helix-like DNA-binding domain superfamily/Winged helix DNA-binding domain"/>
    <property type="match status" value="1"/>
</dbReference>
<dbReference type="InterPro" id="IPR005650">
    <property type="entry name" value="BlaI_family"/>
</dbReference>
<evidence type="ECO:0000313" key="5">
    <source>
        <dbReference type="EMBL" id="MCI4660013.1"/>
    </source>
</evidence>
<keyword evidence="6" id="KW-1185">Reference proteome</keyword>
<dbReference type="EMBL" id="JALGAR010000009">
    <property type="protein sequence ID" value="MCI4660013.1"/>
    <property type="molecule type" value="Genomic_DNA"/>
</dbReference>
<protein>
    <submittedName>
        <fullName evidence="5">BlaI/MecI/CopY family transcriptional regulator</fullName>
    </submittedName>
</protein>
<dbReference type="Gene3D" id="6.10.140.850">
    <property type="match status" value="1"/>
</dbReference>
<evidence type="ECO:0000256" key="4">
    <source>
        <dbReference type="ARBA" id="ARBA00023163"/>
    </source>
</evidence>
<keyword evidence="4" id="KW-0804">Transcription</keyword>
<organism evidence="5 6">
    <name type="scientific">Cryobacterium zhongshanensis</name>
    <dbReference type="NCBI Taxonomy" id="2928153"/>
    <lineage>
        <taxon>Bacteria</taxon>
        <taxon>Bacillati</taxon>
        <taxon>Actinomycetota</taxon>
        <taxon>Actinomycetes</taxon>
        <taxon>Micrococcales</taxon>
        <taxon>Microbacteriaceae</taxon>
        <taxon>Cryobacterium</taxon>
    </lineage>
</organism>
<dbReference type="AlphaFoldDB" id="A0AA41R110"/>
<evidence type="ECO:0000256" key="3">
    <source>
        <dbReference type="ARBA" id="ARBA00023125"/>
    </source>
</evidence>
<accession>A0AA41R110</accession>
<keyword evidence="3" id="KW-0238">DNA-binding</keyword>
<dbReference type="GO" id="GO:0045892">
    <property type="term" value="P:negative regulation of DNA-templated transcription"/>
    <property type="evidence" value="ECO:0007669"/>
    <property type="project" value="InterPro"/>
</dbReference>
<dbReference type="SUPFAM" id="SSF46785">
    <property type="entry name" value="Winged helix' DNA-binding domain"/>
    <property type="match status" value="1"/>
</dbReference>
<gene>
    <name evidence="5" type="ORF">MQH31_19565</name>
</gene>
<proteinExistence type="inferred from homology"/>
<name>A0AA41R110_9MICO</name>
<dbReference type="InterPro" id="IPR036390">
    <property type="entry name" value="WH_DNA-bd_sf"/>
</dbReference>
<evidence type="ECO:0000256" key="2">
    <source>
        <dbReference type="ARBA" id="ARBA00023015"/>
    </source>
</evidence>
<comment type="similarity">
    <text evidence="1">Belongs to the BlaI transcriptional regulatory family.</text>
</comment>
<comment type="caution">
    <text evidence="5">The sequence shown here is derived from an EMBL/GenBank/DDBJ whole genome shotgun (WGS) entry which is preliminary data.</text>
</comment>
<dbReference type="Proteomes" id="UP001165341">
    <property type="component" value="Unassembled WGS sequence"/>
</dbReference>
<dbReference type="GO" id="GO:0003677">
    <property type="term" value="F:DNA binding"/>
    <property type="evidence" value="ECO:0007669"/>
    <property type="project" value="UniProtKB-KW"/>
</dbReference>
<keyword evidence="2" id="KW-0805">Transcription regulation</keyword>
<dbReference type="RefSeq" id="WP_134533675.1">
    <property type="nucleotide sequence ID" value="NZ_JALGAR010000009.1"/>
</dbReference>
<reference evidence="5" key="1">
    <citation type="submission" date="2022-03" db="EMBL/GenBank/DDBJ databases">
        <title>Cryobacterium sp. nov. strain ZS14-85, isolated from Antarctic soil.</title>
        <authorList>
            <person name="Li J."/>
            <person name="Niu G."/>
        </authorList>
    </citation>
    <scope>NUCLEOTIDE SEQUENCE</scope>
    <source>
        <strain evidence="5">ZS14-85</strain>
    </source>
</reference>
<evidence type="ECO:0000313" key="6">
    <source>
        <dbReference type="Proteomes" id="UP001165341"/>
    </source>
</evidence>
<evidence type="ECO:0000256" key="1">
    <source>
        <dbReference type="ARBA" id="ARBA00011046"/>
    </source>
</evidence>